<organism evidence="2 3">
    <name type="scientific">Funneliformis geosporum</name>
    <dbReference type="NCBI Taxonomy" id="1117311"/>
    <lineage>
        <taxon>Eukaryota</taxon>
        <taxon>Fungi</taxon>
        <taxon>Fungi incertae sedis</taxon>
        <taxon>Mucoromycota</taxon>
        <taxon>Glomeromycotina</taxon>
        <taxon>Glomeromycetes</taxon>
        <taxon>Glomerales</taxon>
        <taxon>Glomeraceae</taxon>
        <taxon>Funneliformis</taxon>
    </lineage>
</organism>
<evidence type="ECO:0000313" key="2">
    <source>
        <dbReference type="EMBL" id="CAI2201073.1"/>
    </source>
</evidence>
<proteinExistence type="predicted"/>
<feature type="non-terminal residue" evidence="2">
    <location>
        <position position="87"/>
    </location>
</feature>
<protein>
    <submittedName>
        <fullName evidence="2">14164_t:CDS:1</fullName>
    </submittedName>
</protein>
<comment type="caution">
    <text evidence="2">The sequence shown here is derived from an EMBL/GenBank/DDBJ whole genome shotgun (WGS) entry which is preliminary data.</text>
</comment>
<reference evidence="2" key="1">
    <citation type="submission" date="2022-08" db="EMBL/GenBank/DDBJ databases">
        <authorList>
            <person name="Kallberg Y."/>
            <person name="Tangrot J."/>
            <person name="Rosling A."/>
        </authorList>
    </citation>
    <scope>NUCLEOTIDE SEQUENCE</scope>
    <source>
        <strain evidence="2">Wild A</strain>
    </source>
</reference>
<dbReference type="OrthoDB" id="14612at2759"/>
<accession>A0A9W4TCV9</accession>
<dbReference type="GO" id="GO:0006633">
    <property type="term" value="P:fatty acid biosynthetic process"/>
    <property type="evidence" value="ECO:0007669"/>
    <property type="project" value="InterPro"/>
</dbReference>
<evidence type="ECO:0000313" key="3">
    <source>
        <dbReference type="Proteomes" id="UP001153678"/>
    </source>
</evidence>
<dbReference type="Pfam" id="PF08326">
    <property type="entry name" value="ACC_central"/>
    <property type="match status" value="1"/>
</dbReference>
<feature type="domain" description="Acetyl-CoA carboxylase central" evidence="1">
    <location>
        <begin position="33"/>
        <end position="87"/>
    </location>
</feature>
<dbReference type="AlphaFoldDB" id="A0A9W4TCV9"/>
<name>A0A9W4TCV9_9GLOM</name>
<sequence length="87" mass="10515">QYPEYFTFHETTDYTKDQTIRHIEPAMAYQLEIHVYYAVGKENTSECRFFIRSFVRPGRLRNSMCAADYLILESDRLLYEILDFMEI</sequence>
<gene>
    <name evidence="2" type="ORF">FWILDA_LOCUS19884</name>
</gene>
<dbReference type="GO" id="GO:0003989">
    <property type="term" value="F:acetyl-CoA carboxylase activity"/>
    <property type="evidence" value="ECO:0007669"/>
    <property type="project" value="InterPro"/>
</dbReference>
<dbReference type="GO" id="GO:0005524">
    <property type="term" value="F:ATP binding"/>
    <property type="evidence" value="ECO:0007669"/>
    <property type="project" value="InterPro"/>
</dbReference>
<evidence type="ECO:0000259" key="1">
    <source>
        <dbReference type="Pfam" id="PF08326"/>
    </source>
</evidence>
<dbReference type="InterPro" id="IPR013537">
    <property type="entry name" value="AcCoA_COase_cen"/>
</dbReference>
<feature type="non-terminal residue" evidence="2">
    <location>
        <position position="1"/>
    </location>
</feature>
<dbReference type="Proteomes" id="UP001153678">
    <property type="component" value="Unassembled WGS sequence"/>
</dbReference>
<dbReference type="EMBL" id="CAMKVN010026409">
    <property type="protein sequence ID" value="CAI2201073.1"/>
    <property type="molecule type" value="Genomic_DNA"/>
</dbReference>
<keyword evidence="3" id="KW-1185">Reference proteome</keyword>